<proteinExistence type="predicted"/>
<organism evidence="2 3">
    <name type="scientific">Paracoccus jeotgali</name>
    <dbReference type="NCBI Taxonomy" id="2065379"/>
    <lineage>
        <taxon>Bacteria</taxon>
        <taxon>Pseudomonadati</taxon>
        <taxon>Pseudomonadota</taxon>
        <taxon>Alphaproteobacteria</taxon>
        <taxon>Rhodobacterales</taxon>
        <taxon>Paracoccaceae</taxon>
        <taxon>Paracoccus</taxon>
    </lineage>
</organism>
<dbReference type="EMBL" id="CP025583">
    <property type="protein sequence ID" value="AUM74553.1"/>
    <property type="molecule type" value="Genomic_DNA"/>
</dbReference>
<gene>
    <name evidence="2" type="ORF">CYR75_09910</name>
</gene>
<evidence type="ECO:0000259" key="1">
    <source>
        <dbReference type="Pfam" id="PF00535"/>
    </source>
</evidence>
<evidence type="ECO:0000313" key="3">
    <source>
        <dbReference type="Proteomes" id="UP000234882"/>
    </source>
</evidence>
<keyword evidence="3" id="KW-1185">Reference proteome</keyword>
<feature type="domain" description="Glycosyltransferase 2-like" evidence="1">
    <location>
        <begin position="16"/>
        <end position="132"/>
    </location>
</feature>
<dbReference type="KEGG" id="paru:CYR75_09910"/>
<dbReference type="RefSeq" id="WP_101499899.1">
    <property type="nucleotide sequence ID" value="NZ_CP025583.1"/>
</dbReference>
<reference evidence="3" key="1">
    <citation type="submission" date="2017-12" db="EMBL/GenBank/DDBJ databases">
        <title>Genomic analysis of Paracoccus sp. CBA4604.</title>
        <authorList>
            <person name="Roh S.W."/>
            <person name="Kim J.Y."/>
            <person name="Kim J.S."/>
        </authorList>
    </citation>
    <scope>NUCLEOTIDE SEQUENCE [LARGE SCALE GENOMIC DNA]</scope>
    <source>
        <strain evidence="3">CBA4604</strain>
    </source>
</reference>
<dbReference type="Pfam" id="PF00535">
    <property type="entry name" value="Glycos_transf_2"/>
    <property type="match status" value="1"/>
</dbReference>
<protein>
    <submittedName>
        <fullName evidence="2">Glycosyl transferase family 2</fullName>
    </submittedName>
</protein>
<dbReference type="Proteomes" id="UP000234882">
    <property type="component" value="Chromosome"/>
</dbReference>
<dbReference type="OrthoDB" id="9802649at2"/>
<keyword evidence="2" id="KW-0808">Transferase</keyword>
<dbReference type="Gene3D" id="3.90.550.10">
    <property type="entry name" value="Spore Coat Polysaccharide Biosynthesis Protein SpsA, Chain A"/>
    <property type="match status" value="1"/>
</dbReference>
<evidence type="ECO:0000313" key="2">
    <source>
        <dbReference type="EMBL" id="AUM74553.1"/>
    </source>
</evidence>
<accession>A0A2K9MG12</accession>
<dbReference type="PANTHER" id="PTHR22916:SF3">
    <property type="entry name" value="UDP-GLCNAC:BETAGAL BETA-1,3-N-ACETYLGLUCOSAMINYLTRANSFERASE-LIKE PROTEIN 1"/>
    <property type="match status" value="1"/>
</dbReference>
<dbReference type="InterPro" id="IPR029044">
    <property type="entry name" value="Nucleotide-diphossugar_trans"/>
</dbReference>
<name>A0A2K9MG12_9RHOB</name>
<dbReference type="AlphaFoldDB" id="A0A2K9MG12"/>
<dbReference type="PANTHER" id="PTHR22916">
    <property type="entry name" value="GLYCOSYLTRANSFERASE"/>
    <property type="match status" value="1"/>
</dbReference>
<sequence>MIGLGLFQGARHLDAQLDSIAAQDHRDWRLVVSDDGSTDDGPEIVRRFAARFPPGQVQLIAGPAGGATRNFLSMMALPEPGEYLSLADQDDVWRPDKLSRALMALTARPGAGIYAARTTICDHDLRPLAPSRPMPGPFGFRNALVQAVTAGNTCVLPPHAVVLARSCAGPAIEAGIESHDWWLYQIISGAGLEVVRDDAQVLLYRQHPANLKGRNDSLRAMGARLGQLFAGDYGRWLQANLAALSAVADALTPENRRIFAQFDAALSQPGWRAAGSMARIGLYRQTRPGNAALYLAALAGRLRRAPADREALSG</sequence>
<dbReference type="SUPFAM" id="SSF53448">
    <property type="entry name" value="Nucleotide-diphospho-sugar transferases"/>
    <property type="match status" value="1"/>
</dbReference>
<dbReference type="InterPro" id="IPR001173">
    <property type="entry name" value="Glyco_trans_2-like"/>
</dbReference>
<dbReference type="GO" id="GO:0016758">
    <property type="term" value="F:hexosyltransferase activity"/>
    <property type="evidence" value="ECO:0007669"/>
    <property type="project" value="UniProtKB-ARBA"/>
</dbReference>